<keyword evidence="3" id="KW-0949">S-adenosyl-L-methionine</keyword>
<sequence length="472" mass="51480">MKSSIRALAQLILENIDILEADCAQRHADEPSLQEPFKPGSGFATDRPEVRKASSIIAAAAQQLAQAVRAPEVNLMTTAYAHTFAAGIRVAVEFHIADILQEAGPEGLHLKDIASTCNADPVKLGQVLRLLVSTWIFKEVKPDVFANNRNSSVMVKGLPAAQLFSSPEIKYSQPESAMAALLACIGDECLKGASCMYETLSDPSTAFSGEGKDAALCRAFGTKKPIWEFFDEPEQRDRVHRFGIGMKAAATFQPMELTIQGFDWGSLKKDSVVVDVGGGIGTLSVALAKKFPHLKLVVQDRGPVVEDGLERTSIDFPEGLESGRLSFQEHDFFKTNPIKNADVFMAKYVMHDWSDQISVEILKHLREAATPNTKLILLDKIIPHMCPSSELEESAIDISVPGSLKPDVPEPIIHMSGNGHMSSMVVMAFCNGQERTLSSFVKVCADAGWKVSEVFMHDAFGHYISQILAIPV</sequence>
<dbReference type="InterPro" id="IPR001077">
    <property type="entry name" value="COMT_C"/>
</dbReference>
<dbReference type="InterPro" id="IPR036388">
    <property type="entry name" value="WH-like_DNA-bd_sf"/>
</dbReference>
<evidence type="ECO:0000259" key="4">
    <source>
        <dbReference type="Pfam" id="PF00891"/>
    </source>
</evidence>
<dbReference type="PANTHER" id="PTHR43712:SF2">
    <property type="entry name" value="O-METHYLTRANSFERASE CICE"/>
    <property type="match status" value="1"/>
</dbReference>
<evidence type="ECO:0000256" key="2">
    <source>
        <dbReference type="ARBA" id="ARBA00022679"/>
    </source>
</evidence>
<evidence type="ECO:0000259" key="5">
    <source>
        <dbReference type="Pfam" id="PF08100"/>
    </source>
</evidence>
<dbReference type="InterPro" id="IPR036390">
    <property type="entry name" value="WH_DNA-bd_sf"/>
</dbReference>
<dbReference type="EMBL" id="KQ085963">
    <property type="protein sequence ID" value="KLO13200.1"/>
    <property type="molecule type" value="Genomic_DNA"/>
</dbReference>
<dbReference type="SUPFAM" id="SSF46785">
    <property type="entry name" value="Winged helix' DNA-binding domain"/>
    <property type="match status" value="1"/>
</dbReference>
<dbReference type="PROSITE" id="PS51683">
    <property type="entry name" value="SAM_OMT_II"/>
    <property type="match status" value="1"/>
</dbReference>
<dbReference type="Pfam" id="PF00891">
    <property type="entry name" value="Methyltransf_2"/>
    <property type="match status" value="1"/>
</dbReference>
<dbReference type="InterPro" id="IPR029063">
    <property type="entry name" value="SAM-dependent_MTases_sf"/>
</dbReference>
<dbReference type="SUPFAM" id="SSF53335">
    <property type="entry name" value="S-adenosyl-L-methionine-dependent methyltransferases"/>
    <property type="match status" value="1"/>
</dbReference>
<dbReference type="Gene3D" id="3.40.50.150">
    <property type="entry name" value="Vaccinia Virus protein VP39"/>
    <property type="match status" value="1"/>
</dbReference>
<feature type="domain" description="O-methyltransferase C-terminal" evidence="4">
    <location>
        <begin position="211"/>
        <end position="393"/>
    </location>
</feature>
<proteinExistence type="predicted"/>
<feature type="domain" description="O-methyltransferase dimerisation" evidence="5">
    <location>
        <begin position="83"/>
        <end position="156"/>
    </location>
</feature>
<dbReference type="InterPro" id="IPR016461">
    <property type="entry name" value="COMT-like"/>
</dbReference>
<dbReference type="Gene3D" id="1.10.10.10">
    <property type="entry name" value="Winged helix-like DNA-binding domain superfamily/Winged helix DNA-binding domain"/>
    <property type="match status" value="1"/>
</dbReference>
<gene>
    <name evidence="6" type="ORF">SCHPADRAFT_940563</name>
</gene>
<keyword evidence="7" id="KW-1185">Reference proteome</keyword>
<dbReference type="AlphaFoldDB" id="A0A0H2RML9"/>
<dbReference type="PANTHER" id="PTHR43712">
    <property type="entry name" value="PUTATIVE (AFU_ORTHOLOGUE AFUA_4G14580)-RELATED"/>
    <property type="match status" value="1"/>
</dbReference>
<protein>
    <submittedName>
        <fullName evidence="6">S-adenosyl-L-methionine-dependent methyltransferase</fullName>
    </submittedName>
</protein>
<evidence type="ECO:0000313" key="6">
    <source>
        <dbReference type="EMBL" id="KLO13200.1"/>
    </source>
</evidence>
<evidence type="ECO:0000256" key="3">
    <source>
        <dbReference type="ARBA" id="ARBA00022691"/>
    </source>
</evidence>
<dbReference type="InterPro" id="IPR012967">
    <property type="entry name" value="COMT_dimerisation"/>
</dbReference>
<keyword evidence="2 6" id="KW-0808">Transferase</keyword>
<evidence type="ECO:0000256" key="1">
    <source>
        <dbReference type="ARBA" id="ARBA00022603"/>
    </source>
</evidence>
<evidence type="ECO:0000313" key="7">
    <source>
        <dbReference type="Proteomes" id="UP000053477"/>
    </source>
</evidence>
<dbReference type="GO" id="GO:0046983">
    <property type="term" value="F:protein dimerization activity"/>
    <property type="evidence" value="ECO:0007669"/>
    <property type="project" value="InterPro"/>
</dbReference>
<dbReference type="GO" id="GO:0008171">
    <property type="term" value="F:O-methyltransferase activity"/>
    <property type="evidence" value="ECO:0007669"/>
    <property type="project" value="InterPro"/>
</dbReference>
<reference evidence="6 7" key="1">
    <citation type="submission" date="2015-04" db="EMBL/GenBank/DDBJ databases">
        <title>Complete genome sequence of Schizopora paradoxa KUC8140, a cosmopolitan wood degrader in East Asia.</title>
        <authorList>
            <consortium name="DOE Joint Genome Institute"/>
            <person name="Min B."/>
            <person name="Park H."/>
            <person name="Jang Y."/>
            <person name="Kim J.-J."/>
            <person name="Kim K.H."/>
            <person name="Pangilinan J."/>
            <person name="Lipzen A."/>
            <person name="Riley R."/>
            <person name="Grigoriev I.V."/>
            <person name="Spatafora J.W."/>
            <person name="Choi I.-G."/>
        </authorList>
    </citation>
    <scope>NUCLEOTIDE SEQUENCE [LARGE SCALE GENOMIC DNA]</scope>
    <source>
        <strain evidence="6 7">KUC8140</strain>
    </source>
</reference>
<organism evidence="6 7">
    <name type="scientific">Schizopora paradoxa</name>
    <dbReference type="NCBI Taxonomy" id="27342"/>
    <lineage>
        <taxon>Eukaryota</taxon>
        <taxon>Fungi</taxon>
        <taxon>Dikarya</taxon>
        <taxon>Basidiomycota</taxon>
        <taxon>Agaricomycotina</taxon>
        <taxon>Agaricomycetes</taxon>
        <taxon>Hymenochaetales</taxon>
        <taxon>Schizoporaceae</taxon>
        <taxon>Schizopora</taxon>
    </lineage>
</organism>
<dbReference type="Proteomes" id="UP000053477">
    <property type="component" value="Unassembled WGS sequence"/>
</dbReference>
<accession>A0A0H2RML9</accession>
<dbReference type="InParanoid" id="A0A0H2RML9"/>
<dbReference type="Pfam" id="PF08100">
    <property type="entry name" value="Dimerisation"/>
    <property type="match status" value="1"/>
</dbReference>
<dbReference type="OrthoDB" id="2410195at2759"/>
<dbReference type="GO" id="GO:0032259">
    <property type="term" value="P:methylation"/>
    <property type="evidence" value="ECO:0007669"/>
    <property type="project" value="UniProtKB-KW"/>
</dbReference>
<name>A0A0H2RML9_9AGAM</name>
<keyword evidence="1 6" id="KW-0489">Methyltransferase</keyword>